<evidence type="ECO:0000313" key="3">
    <source>
        <dbReference type="Proteomes" id="UP000198992"/>
    </source>
</evidence>
<evidence type="ECO:0000256" key="1">
    <source>
        <dbReference type="SAM" id="SignalP"/>
    </source>
</evidence>
<dbReference type="AlphaFoldDB" id="A0A1H4P0L8"/>
<dbReference type="Proteomes" id="UP000198992">
    <property type="component" value="Unassembled WGS sequence"/>
</dbReference>
<proteinExistence type="predicted"/>
<sequence>MRYLVLILTLLPVAANAASLSKADCEAVYLAFEGCAIAESPIRTGSEAHRWQELHARHPSFLEKIMPMCKQIYSGALSKDVAFRRFCKTKPTWE</sequence>
<dbReference type="EMBL" id="FNTH01000001">
    <property type="protein sequence ID" value="SEC00884.1"/>
    <property type="molecule type" value="Genomic_DNA"/>
</dbReference>
<dbReference type="RefSeq" id="WP_092114388.1">
    <property type="nucleotide sequence ID" value="NZ_FNTH01000001.1"/>
</dbReference>
<gene>
    <name evidence="2" type="ORF">SAMN05444164_0785</name>
</gene>
<protein>
    <recommendedName>
        <fullName evidence="4">HdeA/HdeB family protein</fullName>
    </recommendedName>
</protein>
<feature type="chain" id="PRO_5011450936" description="HdeA/HdeB family protein" evidence="1">
    <location>
        <begin position="18"/>
        <end position="94"/>
    </location>
</feature>
<evidence type="ECO:0008006" key="4">
    <source>
        <dbReference type="Google" id="ProtNLM"/>
    </source>
</evidence>
<reference evidence="2 3" key="1">
    <citation type="submission" date="2016-10" db="EMBL/GenBank/DDBJ databases">
        <authorList>
            <person name="de Groot N.N."/>
        </authorList>
    </citation>
    <scope>NUCLEOTIDE SEQUENCE [LARGE SCALE GENOMIC DNA]</scope>
    <source>
        <strain evidence="2 3">MT12</strain>
    </source>
</reference>
<feature type="signal peptide" evidence="1">
    <location>
        <begin position="1"/>
        <end position="17"/>
    </location>
</feature>
<keyword evidence="1" id="KW-0732">Signal</keyword>
<name>A0A1H4P0L8_9BRAD</name>
<accession>A0A1H4P0L8</accession>
<organism evidence="2 3">
    <name type="scientific">Bradyrhizobium erythrophlei</name>
    <dbReference type="NCBI Taxonomy" id="1437360"/>
    <lineage>
        <taxon>Bacteria</taxon>
        <taxon>Pseudomonadati</taxon>
        <taxon>Pseudomonadota</taxon>
        <taxon>Alphaproteobacteria</taxon>
        <taxon>Hyphomicrobiales</taxon>
        <taxon>Nitrobacteraceae</taxon>
        <taxon>Bradyrhizobium</taxon>
    </lineage>
</organism>
<evidence type="ECO:0000313" key="2">
    <source>
        <dbReference type="EMBL" id="SEC00884.1"/>
    </source>
</evidence>